<keyword evidence="2" id="KW-0378">Hydrolase</keyword>
<evidence type="ECO:0000313" key="3">
    <source>
        <dbReference type="Proteomes" id="UP001597120"/>
    </source>
</evidence>
<feature type="domain" description="Beta-lactamase-related" evidence="1">
    <location>
        <begin position="39"/>
        <end position="307"/>
    </location>
</feature>
<keyword evidence="3" id="KW-1185">Reference proteome</keyword>
<dbReference type="Gene3D" id="3.40.710.10">
    <property type="entry name" value="DD-peptidase/beta-lactamase superfamily"/>
    <property type="match status" value="1"/>
</dbReference>
<comment type="caution">
    <text evidence="2">The sequence shown here is derived from an EMBL/GenBank/DDBJ whole genome shotgun (WGS) entry which is preliminary data.</text>
</comment>
<dbReference type="Proteomes" id="UP001597120">
    <property type="component" value="Unassembled WGS sequence"/>
</dbReference>
<protein>
    <submittedName>
        <fullName evidence="2">Serine hydrolase domain-containing protein</fullName>
        <ecNumber evidence="2">3.-.-.-</ecNumber>
    </submittedName>
</protein>
<dbReference type="GO" id="GO:0016787">
    <property type="term" value="F:hydrolase activity"/>
    <property type="evidence" value="ECO:0007669"/>
    <property type="project" value="UniProtKB-KW"/>
</dbReference>
<dbReference type="SUPFAM" id="SSF56601">
    <property type="entry name" value="beta-lactamase/transpeptidase-like"/>
    <property type="match status" value="1"/>
</dbReference>
<dbReference type="RefSeq" id="WP_379290335.1">
    <property type="nucleotide sequence ID" value="NZ_JBHTIU010000079.1"/>
</dbReference>
<gene>
    <name evidence="2" type="ORF">ACFQ03_19610</name>
</gene>
<accession>A0ABW3DDS7</accession>
<evidence type="ECO:0000313" key="2">
    <source>
        <dbReference type="EMBL" id="MFD0871348.1"/>
    </source>
</evidence>
<dbReference type="EMBL" id="JBHTIU010000079">
    <property type="protein sequence ID" value="MFD0871348.1"/>
    <property type="molecule type" value="Genomic_DNA"/>
</dbReference>
<dbReference type="PANTHER" id="PTHR43283:SF7">
    <property type="entry name" value="BETA-LACTAMASE-RELATED DOMAIN-CONTAINING PROTEIN"/>
    <property type="match status" value="1"/>
</dbReference>
<evidence type="ECO:0000259" key="1">
    <source>
        <dbReference type="Pfam" id="PF00144"/>
    </source>
</evidence>
<dbReference type="PANTHER" id="PTHR43283">
    <property type="entry name" value="BETA-LACTAMASE-RELATED"/>
    <property type="match status" value="1"/>
</dbReference>
<dbReference type="InterPro" id="IPR001466">
    <property type="entry name" value="Beta-lactam-related"/>
</dbReference>
<sequence>MLEKKPLPTATPEQVGIPSFAILQFLDRLENKKLCMHSFIVLRFGKIAAEGYWSPFHAHKKHRMYSCTKSFVSVAIGLMEEEGLLSLGDQVIRFFPEKLPEEGVHPYIAQMTIRDLLMMASAHEKTTYKQIKDDDWVRTFFQAAPSHLPGTMFFYDTSATVTLTAIVEKLSGMSLLDYLRPRLLDPIGFSEDAYCLQTPLGVSHGGSALICTSRDLAKFALVCMNKGRFNGEQLIPEGYIQAATSRQIDTTHTLDTFYEAQQGYGYQFWRTSHGGFALRGMGGQLAICLPEDDLLVVTTADLQPNPDGTQIVFDALWDTIYSSLAAHSLPDDKEAYNELLDRTSRLSIMLPDGSSHSSKAAEINGNGYRLADNPMGISQIHFEFNGDEGALYFENSRGTHRLGFGLGKTVSQKFPQYGYDSLSAAAWVDSNSLLIYSYIIDDYFGTVRTKVHFGADTVTVVMRKYAEGFLDEYSGIASGERVSGAG</sequence>
<dbReference type="InterPro" id="IPR050789">
    <property type="entry name" value="Diverse_Enzym_Activities"/>
</dbReference>
<reference evidence="3" key="1">
    <citation type="journal article" date="2019" name="Int. J. Syst. Evol. Microbiol.">
        <title>The Global Catalogue of Microorganisms (GCM) 10K type strain sequencing project: providing services to taxonomists for standard genome sequencing and annotation.</title>
        <authorList>
            <consortium name="The Broad Institute Genomics Platform"/>
            <consortium name="The Broad Institute Genome Sequencing Center for Infectious Disease"/>
            <person name="Wu L."/>
            <person name="Ma J."/>
        </authorList>
    </citation>
    <scope>NUCLEOTIDE SEQUENCE [LARGE SCALE GENOMIC DNA]</scope>
    <source>
        <strain evidence="3">CCUG 57263</strain>
    </source>
</reference>
<proteinExistence type="predicted"/>
<dbReference type="InterPro" id="IPR012338">
    <property type="entry name" value="Beta-lactam/transpept-like"/>
</dbReference>
<dbReference type="Pfam" id="PF00144">
    <property type="entry name" value="Beta-lactamase"/>
    <property type="match status" value="1"/>
</dbReference>
<name>A0ABW3DDS7_9BACL</name>
<dbReference type="EC" id="3.-.-.-" evidence="2"/>
<organism evidence="2 3">
    <name type="scientific">Paenibacillus residui</name>
    <dbReference type="NCBI Taxonomy" id="629724"/>
    <lineage>
        <taxon>Bacteria</taxon>
        <taxon>Bacillati</taxon>
        <taxon>Bacillota</taxon>
        <taxon>Bacilli</taxon>
        <taxon>Bacillales</taxon>
        <taxon>Paenibacillaceae</taxon>
        <taxon>Paenibacillus</taxon>
    </lineage>
</organism>